<reference evidence="2 3" key="1">
    <citation type="journal article" date="2017" name="Eur. J. Clin. Microbiol. Infect. Dis.">
        <title>Uncommonly isolated clinical Pseudomonas: identification and phylogenetic assignation.</title>
        <authorList>
            <person name="Mulet M."/>
            <person name="Gomila M."/>
            <person name="Ramirez A."/>
            <person name="Cardew S."/>
            <person name="Moore E.R."/>
            <person name="Lalucat J."/>
            <person name="Garcia-Valdes E."/>
        </authorList>
    </citation>
    <scope>NUCLEOTIDE SEQUENCE [LARGE SCALE GENOMIC DNA]</scope>
    <source>
        <strain evidence="2 3">SD129</strain>
    </source>
</reference>
<organism evidence="2 3">
    <name type="scientific">Stutzerimonas nosocomialis</name>
    <dbReference type="NCBI Taxonomy" id="1056496"/>
    <lineage>
        <taxon>Bacteria</taxon>
        <taxon>Pseudomonadati</taxon>
        <taxon>Pseudomonadota</taxon>
        <taxon>Gammaproteobacteria</taxon>
        <taxon>Pseudomonadales</taxon>
        <taxon>Pseudomonadaceae</taxon>
        <taxon>Stutzerimonas</taxon>
    </lineage>
</organism>
<keyword evidence="3" id="KW-1185">Reference proteome</keyword>
<protein>
    <submittedName>
        <fullName evidence="2">Uncharacterized protein</fullName>
    </submittedName>
</protein>
<accession>A0A5R9QBM4</accession>
<comment type="caution">
    <text evidence="2">The sequence shown here is derived from an EMBL/GenBank/DDBJ whole genome shotgun (WGS) entry which is preliminary data.</text>
</comment>
<evidence type="ECO:0000313" key="3">
    <source>
        <dbReference type="Proteomes" id="UP000306753"/>
    </source>
</evidence>
<dbReference type="EMBL" id="QLAG01000026">
    <property type="protein sequence ID" value="TLX62143.1"/>
    <property type="molecule type" value="Genomic_DNA"/>
</dbReference>
<sequence length="101" mass="11232">MSVSDGAAYTRLSRETGALLVSMLAEATGLIMMLADGTEFGSFGLNPETTKRETQPSLKTGPDSHSPYDDEHPRTQRMLRALRDMRDLRDRRATRVARAGY</sequence>
<feature type="region of interest" description="Disordered" evidence="1">
    <location>
        <begin position="43"/>
        <end position="75"/>
    </location>
</feature>
<dbReference type="AlphaFoldDB" id="A0A5R9QBM4"/>
<dbReference type="Proteomes" id="UP000306753">
    <property type="component" value="Unassembled WGS sequence"/>
</dbReference>
<proteinExistence type="predicted"/>
<evidence type="ECO:0000256" key="1">
    <source>
        <dbReference type="SAM" id="MobiDB-lite"/>
    </source>
</evidence>
<name>A0A5R9QBM4_9GAMM</name>
<gene>
    <name evidence="2" type="ORF">DN820_17585</name>
</gene>
<evidence type="ECO:0000313" key="2">
    <source>
        <dbReference type="EMBL" id="TLX62143.1"/>
    </source>
</evidence>